<dbReference type="Gene3D" id="3.30.365.10">
    <property type="entry name" value="Aldehyde oxidase/xanthine dehydrogenase, molybdopterin binding domain"/>
    <property type="match status" value="4"/>
</dbReference>
<protein>
    <submittedName>
        <fullName evidence="3">Isoquinoline 1-oxidoreductase beta subunit</fullName>
    </submittedName>
</protein>
<dbReference type="Pfam" id="PF20256">
    <property type="entry name" value="MoCoBD_2"/>
    <property type="match status" value="2"/>
</dbReference>
<feature type="chain" id="PRO_5020480690" evidence="1">
    <location>
        <begin position="22"/>
        <end position="784"/>
    </location>
</feature>
<dbReference type="PANTHER" id="PTHR47495">
    <property type="entry name" value="ALDEHYDE DEHYDROGENASE"/>
    <property type="match status" value="1"/>
</dbReference>
<dbReference type="PROSITE" id="PS51257">
    <property type="entry name" value="PROKAR_LIPOPROTEIN"/>
    <property type="match status" value="1"/>
</dbReference>
<feature type="domain" description="Aldehyde oxidase/xanthine dehydrogenase a/b hammerhead" evidence="2">
    <location>
        <begin position="212"/>
        <end position="302"/>
    </location>
</feature>
<dbReference type="RefSeq" id="WP_133606751.1">
    <property type="nucleotide sequence ID" value="NZ_SNXW01000002.1"/>
</dbReference>
<organism evidence="3 4">
    <name type="scientific">Aquabacterium commune</name>
    <dbReference type="NCBI Taxonomy" id="70586"/>
    <lineage>
        <taxon>Bacteria</taxon>
        <taxon>Pseudomonadati</taxon>
        <taxon>Pseudomonadota</taxon>
        <taxon>Betaproteobacteria</taxon>
        <taxon>Burkholderiales</taxon>
        <taxon>Aquabacterium</taxon>
    </lineage>
</organism>
<sequence>MSARRQFLQHSALLGSGLALACFLPTRGDTLPRVRKPVPAPLPPGAGPGLQPHVLLRIDTQGHITLVSKLPEMGQGVKTSLPMLIAEELEADWRAVQVVQADFDAAYGPQTAGGSQSVPQHFDAFLRLGAMARTVLLQAAADTWQVPVSACHAKLSVVHHAPSGRQLRYGELAARADQLPLPDAASVVLKPAAARSLLGTRVPGVDNAAIVTGQRLFGIDIALPGMLHACCVKAPAFGARVRQANLDEVKRQPGVRDAFVIDQEAAGQDLQGLMPGVAIVAESTWAAQRARRALRVVWDEGPHLAVTREHWPEHLRQAQAWFDDASAASATTTAHTVRRDGDVAQALAQAAHRAEATYQHPFLPHATLEPQNATAWWQGGRIELWAPTQHPAGGVNRVARLLGIAPRKVTLHLTRCGGGFGRRLGADYLLEAAAIARRVNAPVKLTWSREDDTQHDHYRAGGMHRLRGGVDAQGRLIAWEQRAVGFANPAQRDGSGPLEPGPGTLLGGDEFPAGLVPHGLWLQHTRATGVPLGAWRSPGSNVFAWVSQSFLDELAHAAGQDPLAFRLGLLKGTSNSTSNSAHAQRQRTVLQTAAQAAGWGTALPTAPGLRRGRGIASHSSQGGHAAMVVDITVDAEGQLRVDRVVAAVDVGAQIVNLSGAEQQVQGAVVDGLSALWHQGLDIDAGRIVQSNFHDLRLLRLPEAPARIDVHFVRSQHPSTGLGEPALPPVAPAVCNAIFAATGVRIRDWPLARTSLIGCGNPHRAPPLASSSSSPWVMASSRWCR</sequence>
<dbReference type="SUPFAM" id="SSF56003">
    <property type="entry name" value="Molybdenum cofactor-binding domain"/>
    <property type="match status" value="2"/>
</dbReference>
<dbReference type="InterPro" id="IPR008274">
    <property type="entry name" value="AldOxase/xan_DH_MoCoBD1"/>
</dbReference>
<dbReference type="PIRSF" id="PIRSF036389">
    <property type="entry name" value="IOR_B"/>
    <property type="match status" value="1"/>
</dbReference>
<dbReference type="InterPro" id="IPR006311">
    <property type="entry name" value="TAT_signal"/>
</dbReference>
<dbReference type="Proteomes" id="UP000294593">
    <property type="component" value="Unassembled WGS sequence"/>
</dbReference>
<dbReference type="PROSITE" id="PS51318">
    <property type="entry name" value="TAT"/>
    <property type="match status" value="1"/>
</dbReference>
<reference evidence="3 4" key="1">
    <citation type="submission" date="2019-03" db="EMBL/GenBank/DDBJ databases">
        <title>Genomic Encyclopedia of Type Strains, Phase IV (KMG-IV): sequencing the most valuable type-strain genomes for metagenomic binning, comparative biology and taxonomic classification.</title>
        <authorList>
            <person name="Goeker M."/>
        </authorList>
    </citation>
    <scope>NUCLEOTIDE SEQUENCE [LARGE SCALE GENOMIC DNA]</scope>
    <source>
        <strain evidence="3 4">DSM 11901</strain>
    </source>
</reference>
<dbReference type="Pfam" id="PF02738">
    <property type="entry name" value="MoCoBD_1"/>
    <property type="match status" value="1"/>
</dbReference>
<keyword evidence="1" id="KW-0732">Signal</keyword>
<dbReference type="InterPro" id="IPR046867">
    <property type="entry name" value="AldOxase/xan_DH_MoCoBD2"/>
</dbReference>
<dbReference type="OrthoDB" id="6073217at2"/>
<dbReference type="InterPro" id="IPR012368">
    <property type="entry name" value="OxRdtase_Mopterin-bd_su_IorB"/>
</dbReference>
<dbReference type="AlphaFoldDB" id="A0A4R6RHC6"/>
<keyword evidence="4" id="KW-1185">Reference proteome</keyword>
<dbReference type="InterPro" id="IPR000674">
    <property type="entry name" value="Ald_Oxase/Xan_DH_a/b"/>
</dbReference>
<dbReference type="InterPro" id="IPR052516">
    <property type="entry name" value="N-heterocyclic_Hydroxylase"/>
</dbReference>
<gene>
    <name evidence="3" type="ORF">EV672_102142</name>
</gene>
<dbReference type="SMART" id="SM01008">
    <property type="entry name" value="Ald_Xan_dh_C"/>
    <property type="match status" value="1"/>
</dbReference>
<evidence type="ECO:0000313" key="4">
    <source>
        <dbReference type="Proteomes" id="UP000294593"/>
    </source>
</evidence>
<dbReference type="GO" id="GO:0016491">
    <property type="term" value="F:oxidoreductase activity"/>
    <property type="evidence" value="ECO:0007669"/>
    <property type="project" value="InterPro"/>
</dbReference>
<dbReference type="EMBL" id="SNXW01000002">
    <property type="protein sequence ID" value="TDP85793.1"/>
    <property type="molecule type" value="Genomic_DNA"/>
</dbReference>
<evidence type="ECO:0000259" key="2">
    <source>
        <dbReference type="SMART" id="SM01008"/>
    </source>
</evidence>
<comment type="caution">
    <text evidence="3">The sequence shown here is derived from an EMBL/GenBank/DDBJ whole genome shotgun (WGS) entry which is preliminary data.</text>
</comment>
<dbReference type="Gene3D" id="3.90.1170.50">
    <property type="entry name" value="Aldehyde oxidase/xanthine dehydrogenase, a/b hammerhead"/>
    <property type="match status" value="1"/>
</dbReference>
<accession>A0A4R6RHC6</accession>
<dbReference type="InterPro" id="IPR037165">
    <property type="entry name" value="AldOxase/xan_DH_Mopterin-bd_sf"/>
</dbReference>
<evidence type="ECO:0000256" key="1">
    <source>
        <dbReference type="SAM" id="SignalP"/>
    </source>
</evidence>
<dbReference type="PANTHER" id="PTHR47495:SF1">
    <property type="entry name" value="BLL3820 PROTEIN"/>
    <property type="match status" value="1"/>
</dbReference>
<feature type="signal peptide" evidence="1">
    <location>
        <begin position="1"/>
        <end position="21"/>
    </location>
</feature>
<name>A0A4R6RHC6_9BURK</name>
<evidence type="ECO:0000313" key="3">
    <source>
        <dbReference type="EMBL" id="TDP85793.1"/>
    </source>
</evidence>
<proteinExistence type="predicted"/>